<dbReference type="AlphaFoldDB" id="A0A9K3LQC9"/>
<keyword evidence="2" id="KW-1133">Transmembrane helix</keyword>
<keyword evidence="4" id="KW-1185">Reference proteome</keyword>
<dbReference type="OrthoDB" id="52503at2759"/>
<sequence>MNESSRGNRDSGGGSLRSRIIAGQQSGLYPEHQHHSVVYNPGYLYEEVYGEDNDGGVAKKPSRQQLMAGPMNCLTSCRRTVFSPAVLSAVAMISSLLSIQFVDSTVVTVASALNLGMGLLVLLQQRKLRRMGNLRREHDDLRRRANFFYQERERLHRAQERLDQTLAGLHYVPQELHKLSKNKDVHRLTEIVEEQKLVHEAIRKKIQQRVMQQLLGVVVKADRDRDFALGPREIELLVLRLRSVQDIEFHEERFREMLTDDPSIHSVIRMLRSMQERDDEYRYAEPVFVIKPIRTAEEVAKDQTPESDDERPGLGFSF</sequence>
<accession>A0A9K3LQC9</accession>
<name>A0A9K3LQC9_9STRA</name>
<reference evidence="3" key="2">
    <citation type="submission" date="2021-04" db="EMBL/GenBank/DDBJ databases">
        <authorList>
            <person name="Podell S."/>
        </authorList>
    </citation>
    <scope>NUCLEOTIDE SEQUENCE</scope>
    <source>
        <strain evidence="3">Hildebrandi</strain>
    </source>
</reference>
<evidence type="ECO:0000313" key="4">
    <source>
        <dbReference type="Proteomes" id="UP000693970"/>
    </source>
</evidence>
<dbReference type="Proteomes" id="UP000693970">
    <property type="component" value="Unassembled WGS sequence"/>
</dbReference>
<gene>
    <name evidence="3" type="ORF">IV203_038204</name>
</gene>
<comment type="caution">
    <text evidence="3">The sequence shown here is derived from an EMBL/GenBank/DDBJ whole genome shotgun (WGS) entry which is preliminary data.</text>
</comment>
<feature type="region of interest" description="Disordered" evidence="1">
    <location>
        <begin position="298"/>
        <end position="318"/>
    </location>
</feature>
<dbReference type="EMBL" id="JAGRRH010000009">
    <property type="protein sequence ID" value="KAG7365001.1"/>
    <property type="molecule type" value="Genomic_DNA"/>
</dbReference>
<proteinExistence type="predicted"/>
<keyword evidence="2" id="KW-0472">Membrane</keyword>
<feature type="transmembrane region" description="Helical" evidence="2">
    <location>
        <begin position="81"/>
        <end position="99"/>
    </location>
</feature>
<keyword evidence="2" id="KW-0812">Transmembrane</keyword>
<evidence type="ECO:0000313" key="3">
    <source>
        <dbReference type="EMBL" id="KAG7365001.1"/>
    </source>
</evidence>
<protein>
    <submittedName>
        <fullName evidence="3">Uncharacterized protein</fullName>
    </submittedName>
</protein>
<reference evidence="3" key="1">
    <citation type="journal article" date="2021" name="Sci. Rep.">
        <title>Diploid genomic architecture of Nitzschia inconspicua, an elite biomass production diatom.</title>
        <authorList>
            <person name="Oliver A."/>
            <person name="Podell S."/>
            <person name="Pinowska A."/>
            <person name="Traller J.C."/>
            <person name="Smith S.R."/>
            <person name="McClure R."/>
            <person name="Beliaev A."/>
            <person name="Bohutskyi P."/>
            <person name="Hill E.A."/>
            <person name="Rabines A."/>
            <person name="Zheng H."/>
            <person name="Allen L.Z."/>
            <person name="Kuo A."/>
            <person name="Grigoriev I.V."/>
            <person name="Allen A.E."/>
            <person name="Hazlebeck D."/>
            <person name="Allen E.E."/>
        </authorList>
    </citation>
    <scope>NUCLEOTIDE SEQUENCE</scope>
    <source>
        <strain evidence="3">Hildebrandi</strain>
    </source>
</reference>
<evidence type="ECO:0000256" key="2">
    <source>
        <dbReference type="SAM" id="Phobius"/>
    </source>
</evidence>
<evidence type="ECO:0000256" key="1">
    <source>
        <dbReference type="SAM" id="MobiDB-lite"/>
    </source>
</evidence>
<organism evidence="3 4">
    <name type="scientific">Nitzschia inconspicua</name>
    <dbReference type="NCBI Taxonomy" id="303405"/>
    <lineage>
        <taxon>Eukaryota</taxon>
        <taxon>Sar</taxon>
        <taxon>Stramenopiles</taxon>
        <taxon>Ochrophyta</taxon>
        <taxon>Bacillariophyta</taxon>
        <taxon>Bacillariophyceae</taxon>
        <taxon>Bacillariophycidae</taxon>
        <taxon>Bacillariales</taxon>
        <taxon>Bacillariaceae</taxon>
        <taxon>Nitzschia</taxon>
    </lineage>
</organism>
<feature type="transmembrane region" description="Helical" evidence="2">
    <location>
        <begin position="105"/>
        <end position="123"/>
    </location>
</feature>